<feature type="domain" description="ABC transmembrane type-1" evidence="8">
    <location>
        <begin position="56"/>
        <end position="240"/>
    </location>
</feature>
<keyword evidence="2 7" id="KW-0813">Transport</keyword>
<dbReference type="Gene3D" id="1.10.3720.10">
    <property type="entry name" value="MetI-like"/>
    <property type="match status" value="1"/>
</dbReference>
<dbReference type="RefSeq" id="WP_188805440.1">
    <property type="nucleotide sequence ID" value="NZ_BAAAOU010000004.1"/>
</dbReference>
<dbReference type="InterPro" id="IPR035906">
    <property type="entry name" value="MetI-like_sf"/>
</dbReference>
<dbReference type="PANTHER" id="PTHR30151:SF25">
    <property type="entry name" value="TAURINE TRANSPORT SYSTEM PERMEASE PROTEIN TAUC"/>
    <property type="match status" value="1"/>
</dbReference>
<feature type="transmembrane region" description="Helical" evidence="7">
    <location>
        <begin position="122"/>
        <end position="141"/>
    </location>
</feature>
<dbReference type="CDD" id="cd06261">
    <property type="entry name" value="TM_PBP2"/>
    <property type="match status" value="1"/>
</dbReference>
<reference evidence="10" key="1">
    <citation type="journal article" date="2019" name="Int. J. Syst. Evol. Microbiol.">
        <title>The Global Catalogue of Microorganisms (GCM) 10K type strain sequencing project: providing services to taxonomists for standard genome sequencing and annotation.</title>
        <authorList>
            <consortium name="The Broad Institute Genomics Platform"/>
            <consortium name="The Broad Institute Genome Sequencing Center for Infectious Disease"/>
            <person name="Wu L."/>
            <person name="Ma J."/>
        </authorList>
    </citation>
    <scope>NUCLEOTIDE SEQUENCE [LARGE SCALE GENOMIC DNA]</scope>
    <source>
        <strain evidence="10">CGMCC 1.7064</strain>
    </source>
</reference>
<evidence type="ECO:0000256" key="7">
    <source>
        <dbReference type="RuleBase" id="RU363032"/>
    </source>
</evidence>
<feature type="transmembrane region" description="Helical" evidence="7">
    <location>
        <begin position="97"/>
        <end position="116"/>
    </location>
</feature>
<comment type="similarity">
    <text evidence="7">Belongs to the binding-protein-dependent transport system permease family.</text>
</comment>
<evidence type="ECO:0000256" key="4">
    <source>
        <dbReference type="ARBA" id="ARBA00022692"/>
    </source>
</evidence>
<feature type="transmembrane region" description="Helical" evidence="7">
    <location>
        <begin position="218"/>
        <end position="239"/>
    </location>
</feature>
<keyword evidence="5 7" id="KW-1133">Transmembrane helix</keyword>
<name>A0ABQ2LWQ8_9MICC</name>
<evidence type="ECO:0000313" key="9">
    <source>
        <dbReference type="EMBL" id="GGO44125.1"/>
    </source>
</evidence>
<dbReference type="SUPFAM" id="SSF161098">
    <property type="entry name" value="MetI-like"/>
    <property type="match status" value="1"/>
</dbReference>
<dbReference type="PROSITE" id="PS50928">
    <property type="entry name" value="ABC_TM1"/>
    <property type="match status" value="1"/>
</dbReference>
<dbReference type="Pfam" id="PF00528">
    <property type="entry name" value="BPD_transp_1"/>
    <property type="match status" value="1"/>
</dbReference>
<feature type="transmembrane region" description="Helical" evidence="7">
    <location>
        <begin position="60"/>
        <end position="85"/>
    </location>
</feature>
<evidence type="ECO:0000256" key="3">
    <source>
        <dbReference type="ARBA" id="ARBA00022475"/>
    </source>
</evidence>
<protein>
    <submittedName>
        <fullName evidence="9">Nitrate ABC transporter permease</fullName>
    </submittedName>
</protein>
<evidence type="ECO:0000256" key="2">
    <source>
        <dbReference type="ARBA" id="ARBA00022448"/>
    </source>
</evidence>
<evidence type="ECO:0000256" key="5">
    <source>
        <dbReference type="ARBA" id="ARBA00022989"/>
    </source>
</evidence>
<organism evidence="9 10">
    <name type="scientific">Citricoccus zhacaiensis</name>
    <dbReference type="NCBI Taxonomy" id="489142"/>
    <lineage>
        <taxon>Bacteria</taxon>
        <taxon>Bacillati</taxon>
        <taxon>Actinomycetota</taxon>
        <taxon>Actinomycetes</taxon>
        <taxon>Micrococcales</taxon>
        <taxon>Micrococcaceae</taxon>
        <taxon>Citricoccus</taxon>
    </lineage>
</organism>
<accession>A0ABQ2LWQ8</accession>
<dbReference type="EMBL" id="BMLQ01000003">
    <property type="protein sequence ID" value="GGO44125.1"/>
    <property type="molecule type" value="Genomic_DNA"/>
</dbReference>
<keyword evidence="3" id="KW-1003">Cell membrane</keyword>
<dbReference type="PANTHER" id="PTHR30151">
    <property type="entry name" value="ALKANE SULFONATE ABC TRANSPORTER-RELATED, MEMBRANE SUBUNIT"/>
    <property type="match status" value="1"/>
</dbReference>
<keyword evidence="10" id="KW-1185">Reference proteome</keyword>
<keyword evidence="4 7" id="KW-0812">Transmembrane</keyword>
<evidence type="ECO:0000256" key="6">
    <source>
        <dbReference type="ARBA" id="ARBA00023136"/>
    </source>
</evidence>
<evidence type="ECO:0000259" key="8">
    <source>
        <dbReference type="PROSITE" id="PS50928"/>
    </source>
</evidence>
<gene>
    <name evidence="9" type="primary">ssuC</name>
    <name evidence="9" type="ORF">GCM10010977_13820</name>
</gene>
<keyword evidence="6 7" id="KW-0472">Membrane</keyword>
<feature type="transmembrane region" description="Helical" evidence="7">
    <location>
        <begin position="181"/>
        <end position="198"/>
    </location>
</feature>
<evidence type="ECO:0000313" key="10">
    <source>
        <dbReference type="Proteomes" id="UP000642509"/>
    </source>
</evidence>
<dbReference type="InterPro" id="IPR000515">
    <property type="entry name" value="MetI-like"/>
</dbReference>
<dbReference type="Proteomes" id="UP000642509">
    <property type="component" value="Unassembled WGS sequence"/>
</dbReference>
<evidence type="ECO:0000256" key="1">
    <source>
        <dbReference type="ARBA" id="ARBA00004651"/>
    </source>
</evidence>
<sequence>MNKARSISAMVALPIVLVLLWWVATLGNSNPFIPKPVALLTDLWETWANSRFLEHVVPSIVRLLSGLSIAIVGGIVLGVLIGSNLTVRKIMGPILEFVRAIPPPVLLPVLMMVIGIGDETKVFLIALGCLWPVLLNTVDGVRSVDPVLRDTTSSYNIGGLTRLRFFLLPAALPRIVTGVRLSLPIALILMVASEMYAATNGLGFSIIYFQRTFQNGPMWAGVVVLGLVGIIMALAFRWFERRILSWYYAQRELETSG</sequence>
<comment type="caution">
    <text evidence="9">The sequence shown here is derived from an EMBL/GenBank/DDBJ whole genome shotgun (WGS) entry which is preliminary data.</text>
</comment>
<comment type="subcellular location">
    <subcellularLocation>
        <location evidence="1 7">Cell membrane</location>
        <topology evidence="1 7">Multi-pass membrane protein</topology>
    </subcellularLocation>
</comment>
<proteinExistence type="inferred from homology"/>